<dbReference type="InterPro" id="IPR007946">
    <property type="entry name" value="AAR2"/>
</dbReference>
<dbReference type="Pfam" id="PF20981">
    <property type="entry name" value="AAR2_1st"/>
    <property type="match status" value="1"/>
</dbReference>
<dbReference type="CDD" id="cd13778">
    <property type="entry name" value="Aar2_C"/>
    <property type="match status" value="1"/>
</dbReference>
<evidence type="ECO:0000256" key="1">
    <source>
        <dbReference type="ARBA" id="ARBA00006281"/>
    </source>
</evidence>
<dbReference type="CDD" id="cd13777">
    <property type="entry name" value="Aar2_N"/>
    <property type="match status" value="1"/>
</dbReference>
<dbReference type="AlphaFoldDB" id="A0A0A1XSL3"/>
<dbReference type="PANTHER" id="PTHR12689:SF4">
    <property type="entry name" value="PROTEIN AAR2 HOMOLOG"/>
    <property type="match status" value="1"/>
</dbReference>
<reference evidence="6" key="1">
    <citation type="submission" date="2014-11" db="EMBL/GenBank/DDBJ databases">
        <authorList>
            <person name="Geib S."/>
        </authorList>
    </citation>
    <scope>NUCLEOTIDE SEQUENCE</scope>
</reference>
<evidence type="ECO:0000256" key="3">
    <source>
        <dbReference type="ARBA" id="ARBA00030625"/>
    </source>
</evidence>
<dbReference type="PANTHER" id="PTHR12689">
    <property type="entry name" value="A1 CISTRON SPLICING FACTOR AAR2-RELATED"/>
    <property type="match status" value="1"/>
</dbReference>
<dbReference type="InterPro" id="IPR038516">
    <property type="entry name" value="AAR2_N_sf"/>
</dbReference>
<name>A0A0A1XSL3_ZEUCU</name>
<dbReference type="SMR" id="A0A0A1XSL3"/>
<protein>
    <recommendedName>
        <fullName evidence="2">Protein AAR2 homolog</fullName>
    </recommendedName>
    <alternativeName>
        <fullName evidence="3">AAR2 splicing factor homolog</fullName>
    </alternativeName>
</protein>
<dbReference type="InterPro" id="IPR033647">
    <property type="entry name" value="Aar2_N"/>
</dbReference>
<dbReference type="Gene3D" id="2.60.34.20">
    <property type="match status" value="1"/>
</dbReference>
<accession>A0A0A1XSL3</accession>
<dbReference type="FunFam" id="2.60.34.20:FF:000001">
    <property type="entry name" value="protein AAR2 homolog"/>
    <property type="match status" value="1"/>
</dbReference>
<comment type="similarity">
    <text evidence="1">Belongs to the AAR2 family.</text>
</comment>
<organism evidence="6">
    <name type="scientific">Zeugodacus cucurbitae</name>
    <name type="common">Melon fruit fly</name>
    <name type="synonym">Bactrocera cucurbitae</name>
    <dbReference type="NCBI Taxonomy" id="28588"/>
    <lineage>
        <taxon>Eukaryota</taxon>
        <taxon>Metazoa</taxon>
        <taxon>Ecdysozoa</taxon>
        <taxon>Arthropoda</taxon>
        <taxon>Hexapoda</taxon>
        <taxon>Insecta</taxon>
        <taxon>Pterygota</taxon>
        <taxon>Neoptera</taxon>
        <taxon>Endopterygota</taxon>
        <taxon>Diptera</taxon>
        <taxon>Brachycera</taxon>
        <taxon>Muscomorpha</taxon>
        <taxon>Tephritoidea</taxon>
        <taxon>Tephritidae</taxon>
        <taxon>Zeugodacus</taxon>
        <taxon>Zeugodacus</taxon>
    </lineage>
</organism>
<dbReference type="InterPro" id="IPR038514">
    <property type="entry name" value="AAR2_C_sf"/>
</dbReference>
<dbReference type="Pfam" id="PF05282">
    <property type="entry name" value="AAR2"/>
    <property type="match status" value="1"/>
</dbReference>
<evidence type="ECO:0000313" key="6">
    <source>
        <dbReference type="EMBL" id="JAD14011.1"/>
    </source>
</evidence>
<evidence type="ECO:0000256" key="2">
    <source>
        <dbReference type="ARBA" id="ARBA00016372"/>
    </source>
</evidence>
<dbReference type="GO" id="GO:0000244">
    <property type="term" value="P:spliceosomal tri-snRNP complex assembly"/>
    <property type="evidence" value="ECO:0007669"/>
    <property type="project" value="TreeGrafter"/>
</dbReference>
<feature type="domain" description="AAR2 C-terminal" evidence="4">
    <location>
        <begin position="212"/>
        <end position="359"/>
    </location>
</feature>
<gene>
    <name evidence="6" type="primary">CT004</name>
    <name evidence="6" type="ORF">g.20210</name>
</gene>
<dbReference type="OrthoDB" id="201752at2759"/>
<sequence>MNVDESTMEMDPQLAKKLFATGAVLVITGAPVGTEFGIDLCNYTIGEKFRGVKMIPPGPHYVWCASCGPYGDVAPRVGFVHYFKSEEVVVREWSQSEEELQESQSDDKELEKKRIRDNLKEFDSFLAPYDYRFYNKWKLLTDKVTESTVDRCRPTLGPIRTNVELQSCTDEERPRGTLHANNLQQQKSSKTIVNESDLLPNLKPVEGTAPRFTELPARVPENATPAEVSRHSIDCVQAIEQLVGMFHSSEALIEEEQLAFVFFLVGCSVESLAHWRNILHLLAHSEQAVQNFKILYMKYAEALMQQVPHLPEELMEPGEYNTVYKDVRALLVNMNLAGLGVSADKLSRKLEKTLQWHFDGLLDEDPEDMPVIVEMT</sequence>
<feature type="domain" description="AAR2 N-terminal" evidence="5">
    <location>
        <begin position="22"/>
        <end position="154"/>
    </location>
</feature>
<proteinExistence type="inferred from homology"/>
<evidence type="ECO:0000259" key="4">
    <source>
        <dbReference type="Pfam" id="PF05282"/>
    </source>
</evidence>
<dbReference type="EMBL" id="GBXI01000281">
    <property type="protein sequence ID" value="JAD14011.1"/>
    <property type="molecule type" value="Transcribed_RNA"/>
</dbReference>
<dbReference type="Gene3D" id="1.25.40.550">
    <property type="entry name" value="Aar2, C-terminal domain-like"/>
    <property type="match status" value="1"/>
</dbReference>
<dbReference type="InterPro" id="IPR033648">
    <property type="entry name" value="AAR2_C"/>
</dbReference>
<evidence type="ECO:0000259" key="5">
    <source>
        <dbReference type="Pfam" id="PF20981"/>
    </source>
</evidence>
<reference evidence="6" key="2">
    <citation type="journal article" date="2015" name="Gigascience">
        <title>Reconstructing a comprehensive transcriptome assembly of a white-pupal translocated strain of the pest fruit fly Bactrocera cucurbitae.</title>
        <authorList>
            <person name="Sim S.B."/>
            <person name="Calla B."/>
            <person name="Hall B."/>
            <person name="DeRego T."/>
            <person name="Geib S.M."/>
        </authorList>
    </citation>
    <scope>NUCLEOTIDE SEQUENCE</scope>
</reference>